<sequence length="203" mass="24072">MDINAKIKDLAKIANVENESAFLDSVSDILKDLTNKVNSIENLQMEAESKMQDSIKKQVSKALNSEIDKMNERRAAAALEMFGYRILEKYKQDSNKIMDSADELYKFANDNTIDLSKDEREALNDLYLQKVGSELESKSVGNEFYYKGKFWNAKDYFRMKENERLQKIKEFEKQRLKDIEKFTENYERLQKEKEYEEFKKRFS</sequence>
<dbReference type="EMBL" id="JRMP02000041">
    <property type="protein sequence ID" value="TLD91457.1"/>
    <property type="molecule type" value="Genomic_DNA"/>
</dbReference>
<proteinExistence type="predicted"/>
<reference evidence="3 4" key="1">
    <citation type="journal article" date="2014" name="Genome Announc.">
        <title>Draft genome sequences of eight enterohepatic helicobacter species isolated from both laboratory and wild rodents.</title>
        <authorList>
            <person name="Sheh A."/>
            <person name="Shen Z."/>
            <person name="Fox J.G."/>
        </authorList>
    </citation>
    <scope>NUCLEOTIDE SEQUENCE [LARGE SCALE GENOMIC DNA]</scope>
    <source>
        <strain evidence="3 4">MIT 97-6194</strain>
    </source>
</reference>
<evidence type="ECO:0000313" key="4">
    <source>
        <dbReference type="Proteomes" id="UP000029714"/>
    </source>
</evidence>
<comment type="caution">
    <text evidence="3">The sequence shown here is derived from an EMBL/GenBank/DDBJ whole genome shotgun (WGS) entry which is preliminary data.</text>
</comment>
<organism evidence="3 4">
    <name type="scientific">Helicobacter saguini</name>
    <dbReference type="NCBI Taxonomy" id="1548018"/>
    <lineage>
        <taxon>Bacteria</taxon>
        <taxon>Pseudomonadati</taxon>
        <taxon>Campylobacterota</taxon>
        <taxon>Epsilonproteobacteria</taxon>
        <taxon>Campylobacterales</taxon>
        <taxon>Helicobacteraceae</taxon>
        <taxon>Helicobacter</taxon>
    </lineage>
</organism>
<reference evidence="3 4" key="2">
    <citation type="journal article" date="2016" name="Infect. Immun.">
        <title>Helicobacter saguini, a Novel Helicobacter Isolated from Cotton-Top Tamarins with Ulcerative Colitis, Has Proinflammatory Properties and Induces Typhlocolitis and Dysplasia in Gnotobiotic IL-10-/- Mice.</title>
        <authorList>
            <person name="Shen Z."/>
            <person name="Mannion A."/>
            <person name="Whary M.T."/>
            <person name="Muthupalani S."/>
            <person name="Sheh A."/>
            <person name="Feng Y."/>
            <person name="Gong G."/>
            <person name="Vandamme P."/>
            <person name="Holcombe H.R."/>
            <person name="Paster B.J."/>
            <person name="Fox J.G."/>
        </authorList>
    </citation>
    <scope>NUCLEOTIDE SEQUENCE [LARGE SCALE GENOMIC DNA]</scope>
    <source>
        <strain evidence="3 4">MIT 97-6194</strain>
    </source>
</reference>
<reference evidence="2 5" key="4">
    <citation type="submission" date="2019-12" db="EMBL/GenBank/DDBJ databases">
        <title>Multi-Generational Helicobacter saguini Isolates.</title>
        <authorList>
            <person name="Mannion A."/>
            <person name="Shen Z."/>
            <person name="Fox J.G."/>
        </authorList>
    </citation>
    <scope>NUCLEOTIDE SEQUENCE [LARGE SCALE GENOMIC DNA]</scope>
    <source>
        <strain evidence="2">16-048</strain>
        <strain evidence="5">16-048 (F4)</strain>
    </source>
</reference>
<keyword evidence="4" id="KW-1185">Reference proteome</keyword>
<evidence type="ECO:0000313" key="5">
    <source>
        <dbReference type="Proteomes" id="UP000477070"/>
    </source>
</evidence>
<evidence type="ECO:0000313" key="3">
    <source>
        <dbReference type="EMBL" id="TLD91457.1"/>
    </source>
</evidence>
<gene>
    <name evidence="2" type="ORF">DCO61_05920</name>
    <name evidence="3" type="ORF">LS64_012000</name>
</gene>
<dbReference type="Proteomes" id="UP000477070">
    <property type="component" value="Unassembled WGS sequence"/>
</dbReference>
<dbReference type="RefSeq" id="WP_118949219.1">
    <property type="nucleotide sequence ID" value="NZ_JRMP02000041.1"/>
</dbReference>
<keyword evidence="1" id="KW-0175">Coiled coil</keyword>
<evidence type="ECO:0000313" key="2">
    <source>
        <dbReference type="EMBL" id="MWV69556.1"/>
    </source>
</evidence>
<dbReference type="EMBL" id="QBIU01000001">
    <property type="protein sequence ID" value="MWV69556.1"/>
    <property type="molecule type" value="Genomic_DNA"/>
</dbReference>
<accession>A0A347VTE9</accession>
<dbReference type="AlphaFoldDB" id="A0A347VTE9"/>
<feature type="coiled-coil region" evidence="1">
    <location>
        <begin position="23"/>
        <end position="80"/>
    </location>
</feature>
<reference evidence="3" key="3">
    <citation type="submission" date="2018-04" db="EMBL/GenBank/DDBJ databases">
        <authorList>
            <person name="Sheh A."/>
            <person name="Shen Z."/>
            <person name="Mannion A.J."/>
            <person name="Fox J.G."/>
        </authorList>
    </citation>
    <scope>NUCLEOTIDE SEQUENCE</scope>
    <source>
        <strain evidence="3">MIT 97-6194</strain>
    </source>
</reference>
<feature type="coiled-coil region" evidence="1">
    <location>
        <begin position="172"/>
        <end position="199"/>
    </location>
</feature>
<name>A0A347VTE9_9HELI</name>
<protein>
    <submittedName>
        <fullName evidence="3">Uncharacterized protein</fullName>
    </submittedName>
</protein>
<evidence type="ECO:0000256" key="1">
    <source>
        <dbReference type="SAM" id="Coils"/>
    </source>
</evidence>
<dbReference type="Proteomes" id="UP000029714">
    <property type="component" value="Unassembled WGS sequence"/>
</dbReference>